<name>A0A151WS00_9HYME</name>
<feature type="non-terminal residue" evidence="1">
    <location>
        <position position="1"/>
    </location>
</feature>
<reference evidence="1 2" key="1">
    <citation type="submission" date="2015-09" db="EMBL/GenBank/DDBJ databases">
        <title>Trachymyrmex zeteki WGS genome.</title>
        <authorList>
            <person name="Nygaard S."/>
            <person name="Hu H."/>
            <person name="Boomsma J."/>
            <person name="Zhang G."/>
        </authorList>
    </citation>
    <scope>NUCLEOTIDE SEQUENCE [LARGE SCALE GENOMIC DNA]</scope>
    <source>
        <strain evidence="1">Tzet28-1</strain>
        <tissue evidence="1">Whole body</tissue>
    </source>
</reference>
<evidence type="ECO:0000313" key="1">
    <source>
        <dbReference type="EMBL" id="KYQ50571.1"/>
    </source>
</evidence>
<gene>
    <name evidence="1" type="ORF">ALC60_10339</name>
</gene>
<organism evidence="1 2">
    <name type="scientific">Mycetomoellerius zeteki</name>
    <dbReference type="NCBI Taxonomy" id="64791"/>
    <lineage>
        <taxon>Eukaryota</taxon>
        <taxon>Metazoa</taxon>
        <taxon>Ecdysozoa</taxon>
        <taxon>Arthropoda</taxon>
        <taxon>Hexapoda</taxon>
        <taxon>Insecta</taxon>
        <taxon>Pterygota</taxon>
        <taxon>Neoptera</taxon>
        <taxon>Endopterygota</taxon>
        <taxon>Hymenoptera</taxon>
        <taxon>Apocrita</taxon>
        <taxon>Aculeata</taxon>
        <taxon>Formicoidea</taxon>
        <taxon>Formicidae</taxon>
        <taxon>Myrmicinae</taxon>
        <taxon>Mycetomoellerius</taxon>
    </lineage>
</organism>
<dbReference type="AlphaFoldDB" id="A0A151WS00"/>
<dbReference type="Proteomes" id="UP000075809">
    <property type="component" value="Unassembled WGS sequence"/>
</dbReference>
<dbReference type="EMBL" id="KQ982800">
    <property type="protein sequence ID" value="KYQ50571.1"/>
    <property type="molecule type" value="Genomic_DNA"/>
</dbReference>
<protein>
    <submittedName>
        <fullName evidence="1">Uncharacterized protein</fullName>
    </submittedName>
</protein>
<keyword evidence="2" id="KW-1185">Reference proteome</keyword>
<evidence type="ECO:0000313" key="2">
    <source>
        <dbReference type="Proteomes" id="UP000075809"/>
    </source>
</evidence>
<accession>A0A151WS00</accession>
<sequence>EMRGCEKTLRLSLSGMRAEANTRESNVPFIALEYGSVSRRDPMTPVSFEQCERRSYFRVKELNPFYPGLDHVRT</sequence>
<proteinExistence type="predicted"/>